<evidence type="ECO:0000256" key="1">
    <source>
        <dbReference type="ARBA" id="ARBA00009981"/>
    </source>
</evidence>
<comment type="similarity">
    <text evidence="1 2">Belongs to the phD/YefM antitoxin family.</text>
</comment>
<gene>
    <name evidence="3" type="ORF">QQ055_03955</name>
</gene>
<comment type="function">
    <text evidence="2">Antitoxin component of a type II toxin-antitoxin (TA) system.</text>
</comment>
<dbReference type="InterPro" id="IPR036165">
    <property type="entry name" value="YefM-like_sf"/>
</dbReference>
<reference evidence="3 4" key="1">
    <citation type="submission" date="2023-06" db="EMBL/GenBank/DDBJ databases">
        <title>Whole genome sequence of Oscillatoria calcuttensis NRMC-F 0142.</title>
        <authorList>
            <person name="Shakena Fathima T."/>
            <person name="Muralitharan G."/>
            <person name="Thajuddin N."/>
        </authorList>
    </citation>
    <scope>NUCLEOTIDE SEQUENCE [LARGE SCALE GENOMIC DNA]</scope>
    <source>
        <strain evidence="3 4">NRMC-F 0142</strain>
    </source>
</reference>
<organism evidence="3 4">
    <name type="scientific">Geitlerinema calcuttense NRMC-F 0142</name>
    <dbReference type="NCBI Taxonomy" id="2922238"/>
    <lineage>
        <taxon>Bacteria</taxon>
        <taxon>Bacillati</taxon>
        <taxon>Cyanobacteriota</taxon>
        <taxon>Cyanophyceae</taxon>
        <taxon>Geitlerinematales</taxon>
        <taxon>Geitlerinemataceae</taxon>
        <taxon>Geitlerinema</taxon>
    </lineage>
</organism>
<evidence type="ECO:0000256" key="2">
    <source>
        <dbReference type="RuleBase" id="RU362080"/>
    </source>
</evidence>
<keyword evidence="4" id="KW-1185">Reference proteome</keyword>
<evidence type="ECO:0000313" key="3">
    <source>
        <dbReference type="EMBL" id="MDL5056621.1"/>
    </source>
</evidence>
<dbReference type="EMBL" id="JASVEJ010000015">
    <property type="protein sequence ID" value="MDL5056621.1"/>
    <property type="molecule type" value="Genomic_DNA"/>
</dbReference>
<dbReference type="Gene3D" id="3.40.1620.10">
    <property type="entry name" value="YefM-like domain"/>
    <property type="match status" value="1"/>
</dbReference>
<accession>A0ABT7LX81</accession>
<dbReference type="InterPro" id="IPR006442">
    <property type="entry name" value="Antitoxin_Phd/YefM"/>
</dbReference>
<comment type="caution">
    <text evidence="3">The sequence shown here is derived from an EMBL/GenBank/DDBJ whole genome shotgun (WGS) entry which is preliminary data.</text>
</comment>
<evidence type="ECO:0000313" key="4">
    <source>
        <dbReference type="Proteomes" id="UP001230986"/>
    </source>
</evidence>
<sequence length="76" mass="8511">MSTLSVHEAKTHFSKLINRALAGEEIIVAKGKKPVVRIVPMEGAKTSRIPGRSKGLVKWISKDFDKPLSEFEDFMK</sequence>
<proteinExistence type="inferred from homology"/>
<dbReference type="NCBIfam" id="TIGR01552">
    <property type="entry name" value="phd_fam"/>
    <property type="match status" value="1"/>
</dbReference>
<dbReference type="Proteomes" id="UP001230986">
    <property type="component" value="Unassembled WGS sequence"/>
</dbReference>
<name>A0ABT7LX81_9CYAN</name>
<dbReference type="SUPFAM" id="SSF143120">
    <property type="entry name" value="YefM-like"/>
    <property type="match status" value="1"/>
</dbReference>
<dbReference type="RefSeq" id="WP_284474937.1">
    <property type="nucleotide sequence ID" value="NZ_JASVEJ010000015.1"/>
</dbReference>
<protein>
    <recommendedName>
        <fullName evidence="2">Antitoxin</fullName>
    </recommendedName>
</protein>
<dbReference type="InterPro" id="IPR051416">
    <property type="entry name" value="phD-YefM_TA_antitoxins"/>
</dbReference>
<dbReference type="PANTHER" id="PTHR35377">
    <property type="entry name" value="ANTITOXIN VAPB49-RELATED-RELATED"/>
    <property type="match status" value="1"/>
</dbReference>
<dbReference type="PANTHER" id="PTHR35377:SF4">
    <property type="entry name" value="PREVENT-HOST-DEATH FAMILY PROTEIN"/>
    <property type="match status" value="1"/>
</dbReference>
<dbReference type="Pfam" id="PF02604">
    <property type="entry name" value="PhdYeFM_antitox"/>
    <property type="match status" value="1"/>
</dbReference>